<evidence type="ECO:0000313" key="2">
    <source>
        <dbReference type="Proteomes" id="UP001160148"/>
    </source>
</evidence>
<gene>
    <name evidence="1" type="ORF">MEUPH1_LOCUS17253</name>
</gene>
<proteinExistence type="predicted"/>
<protein>
    <submittedName>
        <fullName evidence="1">Uncharacterized protein</fullName>
    </submittedName>
</protein>
<keyword evidence="2" id="KW-1185">Reference proteome</keyword>
<comment type="caution">
    <text evidence="1">The sequence shown here is derived from an EMBL/GenBank/DDBJ whole genome shotgun (WGS) entry which is preliminary data.</text>
</comment>
<organism evidence="1 2">
    <name type="scientific">Macrosiphum euphorbiae</name>
    <name type="common">potato aphid</name>
    <dbReference type="NCBI Taxonomy" id="13131"/>
    <lineage>
        <taxon>Eukaryota</taxon>
        <taxon>Metazoa</taxon>
        <taxon>Ecdysozoa</taxon>
        <taxon>Arthropoda</taxon>
        <taxon>Hexapoda</taxon>
        <taxon>Insecta</taxon>
        <taxon>Pterygota</taxon>
        <taxon>Neoptera</taxon>
        <taxon>Paraneoptera</taxon>
        <taxon>Hemiptera</taxon>
        <taxon>Sternorrhyncha</taxon>
        <taxon>Aphidomorpha</taxon>
        <taxon>Aphidoidea</taxon>
        <taxon>Aphididae</taxon>
        <taxon>Macrosiphini</taxon>
        <taxon>Macrosiphum</taxon>
    </lineage>
</organism>
<dbReference type="AlphaFoldDB" id="A0AAV0X372"/>
<sequence>MFIVLTSETDGNYVELGHETACERHKIRLIEATSSGFINFEEEFNEIMLMADNENEARILLEEEYDRQYEGLDNLNNPFKSWAEEILKRSELLLREGSGINAMYMPTLIPHIIKCLKLLPLWSGLMVPIFGFGDETTSSAAVESSFKKLKTLTFKDISLPTNIETFLERHIISLRGTSLLRSSHQNVLLDSLQLHANNNSHQTENEVQNADIINDQSEREDLVPQIDNVSNIQSDNLNEEDTAVESWKRRSKKQRTTKSYLVPNPHLRHLDINKSKNILSLPLLKNGSRAEELKSCAVQSIGKIIMSNTCAFDTVSSIIMVAYCDSIKYSQELDNFLENNEYFSFISKIVRQGITSSTYSDRASIMVGI</sequence>
<name>A0AAV0X372_9HEMI</name>
<reference evidence="1 2" key="1">
    <citation type="submission" date="2023-01" db="EMBL/GenBank/DDBJ databases">
        <authorList>
            <person name="Whitehead M."/>
        </authorList>
    </citation>
    <scope>NUCLEOTIDE SEQUENCE [LARGE SCALE GENOMIC DNA]</scope>
</reference>
<accession>A0AAV0X372</accession>
<evidence type="ECO:0000313" key="1">
    <source>
        <dbReference type="EMBL" id="CAI6362151.1"/>
    </source>
</evidence>
<dbReference type="EMBL" id="CARXXK010000003">
    <property type="protein sequence ID" value="CAI6362151.1"/>
    <property type="molecule type" value="Genomic_DNA"/>
</dbReference>
<dbReference type="Proteomes" id="UP001160148">
    <property type="component" value="Unassembled WGS sequence"/>
</dbReference>